<evidence type="ECO:0000313" key="2">
    <source>
        <dbReference type="Proteomes" id="UP000265618"/>
    </source>
</evidence>
<accession>A0A9K3GKN5</accession>
<gene>
    <name evidence="1" type="ORF">KIPB_007580</name>
</gene>
<comment type="caution">
    <text evidence="1">The sequence shown here is derived from an EMBL/GenBank/DDBJ whole genome shotgun (WGS) entry which is preliminary data.</text>
</comment>
<reference evidence="1 2" key="1">
    <citation type="journal article" date="2018" name="PLoS ONE">
        <title>The draft genome of Kipferlia bialata reveals reductive genome evolution in fornicate parasites.</title>
        <authorList>
            <person name="Tanifuji G."/>
            <person name="Takabayashi S."/>
            <person name="Kume K."/>
            <person name="Takagi M."/>
            <person name="Nakayama T."/>
            <person name="Kamikawa R."/>
            <person name="Inagaki Y."/>
            <person name="Hashimoto T."/>
        </authorList>
    </citation>
    <scope>NUCLEOTIDE SEQUENCE [LARGE SCALE GENOMIC DNA]</scope>
    <source>
        <strain evidence="1">NY0173</strain>
    </source>
</reference>
<dbReference type="AlphaFoldDB" id="A0A9K3GKN5"/>
<dbReference type="EMBL" id="BDIP01002167">
    <property type="protein sequence ID" value="GIQ85841.1"/>
    <property type="molecule type" value="Genomic_DNA"/>
</dbReference>
<dbReference type="InterPro" id="IPR043136">
    <property type="entry name" value="B30.2/SPRY_sf"/>
</dbReference>
<protein>
    <recommendedName>
        <fullName evidence="3">B30.2/SPRY domain-containing protein</fullName>
    </recommendedName>
</protein>
<dbReference type="Gene3D" id="2.60.120.920">
    <property type="match status" value="1"/>
</dbReference>
<keyword evidence="2" id="KW-1185">Reference proteome</keyword>
<name>A0A9K3GKN5_9EUKA</name>
<evidence type="ECO:0008006" key="3">
    <source>
        <dbReference type="Google" id="ProtNLM"/>
    </source>
</evidence>
<dbReference type="InterPro" id="IPR013320">
    <property type="entry name" value="ConA-like_dom_sf"/>
</dbReference>
<organism evidence="1 2">
    <name type="scientific">Kipferlia bialata</name>
    <dbReference type="NCBI Taxonomy" id="797122"/>
    <lineage>
        <taxon>Eukaryota</taxon>
        <taxon>Metamonada</taxon>
        <taxon>Carpediemonas-like organisms</taxon>
        <taxon>Kipferlia</taxon>
    </lineage>
</organism>
<sequence length="425" mass="46704">MPSSEDSVSDVSGSEEIEMFSLHNQKAATAFEEEDECEEGTFNLAPVVVDMGVPARIPEAGKRASEAIGGGDMITALETLVDDVALLEKLASPDLFQAAAQQLRLRMSELQTSLDEVEEKTKTRGEALSSMLEDLRSLPESWELKDRQKTEIDWDLSSMSIAVEGCDYLTEGTVTVTLDLRNPLNTIVESLDEAPLIDECTLSVISPGSRAIPVPLSHCGWRQAKGAFKPTQCGPFDVVLRLKDKTVETSFFVKDRFDPSRHGESIALLSNLRVARKESSSKRSECAMLNRFIRMGKDQAFTFRIRNTKKGRIRVGICNPVAPVNEPASKTSDGFALSCGPQLLAYHHEEKFSILAKKDEDGKDLPVINLAALTGDEVTVIADMEMNTVSFAVNDVIFSNTWTKIPSVVVPYVELLDVGDEVELL</sequence>
<dbReference type="Proteomes" id="UP000265618">
    <property type="component" value="Unassembled WGS sequence"/>
</dbReference>
<dbReference type="SUPFAM" id="SSF49899">
    <property type="entry name" value="Concanavalin A-like lectins/glucanases"/>
    <property type="match status" value="1"/>
</dbReference>
<proteinExistence type="predicted"/>
<evidence type="ECO:0000313" key="1">
    <source>
        <dbReference type="EMBL" id="GIQ85841.1"/>
    </source>
</evidence>